<accession>A0AAN9RJC2</accession>
<evidence type="ECO:0000256" key="1">
    <source>
        <dbReference type="SAM" id="MobiDB-lite"/>
    </source>
</evidence>
<organism evidence="2 3">
    <name type="scientific">Phaseolus coccineus</name>
    <name type="common">Scarlet runner bean</name>
    <name type="synonym">Phaseolus multiflorus</name>
    <dbReference type="NCBI Taxonomy" id="3886"/>
    <lineage>
        <taxon>Eukaryota</taxon>
        <taxon>Viridiplantae</taxon>
        <taxon>Streptophyta</taxon>
        <taxon>Embryophyta</taxon>
        <taxon>Tracheophyta</taxon>
        <taxon>Spermatophyta</taxon>
        <taxon>Magnoliopsida</taxon>
        <taxon>eudicotyledons</taxon>
        <taxon>Gunneridae</taxon>
        <taxon>Pentapetalae</taxon>
        <taxon>rosids</taxon>
        <taxon>fabids</taxon>
        <taxon>Fabales</taxon>
        <taxon>Fabaceae</taxon>
        <taxon>Papilionoideae</taxon>
        <taxon>50 kb inversion clade</taxon>
        <taxon>NPAAA clade</taxon>
        <taxon>indigoferoid/millettioid clade</taxon>
        <taxon>Phaseoleae</taxon>
        <taxon>Phaseolus</taxon>
    </lineage>
</organism>
<comment type="caution">
    <text evidence="2">The sequence shown here is derived from an EMBL/GenBank/DDBJ whole genome shotgun (WGS) entry which is preliminary data.</text>
</comment>
<dbReference type="EMBL" id="JAYMYR010000003">
    <property type="protein sequence ID" value="KAK7373457.1"/>
    <property type="molecule type" value="Genomic_DNA"/>
</dbReference>
<reference evidence="2 3" key="1">
    <citation type="submission" date="2024-01" db="EMBL/GenBank/DDBJ databases">
        <title>The genomes of 5 underutilized Papilionoideae crops provide insights into root nodulation and disease resistanc.</title>
        <authorList>
            <person name="Jiang F."/>
        </authorList>
    </citation>
    <scope>NUCLEOTIDE SEQUENCE [LARGE SCALE GENOMIC DNA]</scope>
    <source>
        <strain evidence="2">JINMINGXINNONG_FW02</strain>
        <tissue evidence="2">Leaves</tissue>
    </source>
</reference>
<protein>
    <submittedName>
        <fullName evidence="2">Uncharacterized protein</fullName>
    </submittedName>
</protein>
<keyword evidence="3" id="KW-1185">Reference proteome</keyword>
<feature type="region of interest" description="Disordered" evidence="1">
    <location>
        <begin position="45"/>
        <end position="75"/>
    </location>
</feature>
<gene>
    <name evidence="2" type="ORF">VNO80_06865</name>
</gene>
<feature type="region of interest" description="Disordered" evidence="1">
    <location>
        <begin position="1"/>
        <end position="20"/>
    </location>
</feature>
<dbReference type="AlphaFoldDB" id="A0AAN9RJC2"/>
<sequence>MKATAKMPKDSSSQRQKNLELRKRIERLQSELQHSQGLLQEAEQLQAEKSKEAADRAREAADRGQEAASLTKEKNSLLDEVDKLKRDLTLKDETLAKATNSFKEDVVQSCLVGFEAAVGQASAFHPTLDFTEHDLGKTLVDGQLRDD</sequence>
<evidence type="ECO:0000313" key="2">
    <source>
        <dbReference type="EMBL" id="KAK7373457.1"/>
    </source>
</evidence>
<dbReference type="Proteomes" id="UP001374584">
    <property type="component" value="Unassembled WGS sequence"/>
</dbReference>
<feature type="compositionally biased region" description="Basic and acidic residues" evidence="1">
    <location>
        <begin position="46"/>
        <end position="75"/>
    </location>
</feature>
<name>A0AAN9RJC2_PHACN</name>
<proteinExistence type="predicted"/>
<evidence type="ECO:0000313" key="3">
    <source>
        <dbReference type="Proteomes" id="UP001374584"/>
    </source>
</evidence>